<organism evidence="2 3">
    <name type="scientific">Pararhizobium capsulatum DSM 1112</name>
    <dbReference type="NCBI Taxonomy" id="1121113"/>
    <lineage>
        <taxon>Bacteria</taxon>
        <taxon>Pseudomonadati</taxon>
        <taxon>Pseudomonadota</taxon>
        <taxon>Alphaproteobacteria</taxon>
        <taxon>Hyphomicrobiales</taxon>
        <taxon>Rhizobiaceae</taxon>
        <taxon>Rhizobium/Agrobacterium group</taxon>
        <taxon>Pararhizobium</taxon>
    </lineage>
</organism>
<reference evidence="2 3" key="1">
    <citation type="submission" date="2023-07" db="EMBL/GenBank/DDBJ databases">
        <title>Genomic Encyclopedia of Type Strains, Phase IV (KMG-IV): sequencing the most valuable type-strain genomes for metagenomic binning, comparative biology and taxonomic classification.</title>
        <authorList>
            <person name="Goeker M."/>
        </authorList>
    </citation>
    <scope>NUCLEOTIDE SEQUENCE [LARGE SCALE GENOMIC DNA]</scope>
    <source>
        <strain evidence="2 3">DSM 1112</strain>
    </source>
</reference>
<name>A0ABU0BLR1_9HYPH</name>
<feature type="transmembrane region" description="Helical" evidence="1">
    <location>
        <begin position="380"/>
        <end position="402"/>
    </location>
</feature>
<evidence type="ECO:0000256" key="1">
    <source>
        <dbReference type="SAM" id="Phobius"/>
    </source>
</evidence>
<proteinExistence type="predicted"/>
<dbReference type="RefSeq" id="WP_307226860.1">
    <property type="nucleotide sequence ID" value="NZ_JAUSVF010000001.1"/>
</dbReference>
<accession>A0ABU0BLR1</accession>
<gene>
    <name evidence="2" type="ORF">QO002_000774</name>
</gene>
<feature type="transmembrane region" description="Helical" evidence="1">
    <location>
        <begin position="473"/>
        <end position="493"/>
    </location>
</feature>
<keyword evidence="1" id="KW-0472">Membrane</keyword>
<sequence>MAELYAADKSGNRGLEPNQRLDRVIYPFEVVPSWEIDVEGMSIILQIEELHKRSTNRGETLTTGRNYGFTSCEAYIISVLRVIRPDLFSDVDPCLLQLQELTPKVLEKAERMYLVKPDSSKRIYDFGDTDTRHKHFDDVTADPMPAIERVARACADPDLSKKVVPGMPSWRNMHNNFKALHPSPDARLLYFLAARDATHKIEQLAGTDLGTPPTPNWPVDIEEFEVDLEATVDALSIHDLEQARGIEITALPQLADTLLAYLATGLKEIADVGVMLTFDWGDVRAFNLNPDGVTAPLEIDVAAAAAFALGQPIMERLTEGFCSKLTGWLQAVETADPLAQRLKQRIPVALFGGGIIGAFFGTITALNHDEFLGTKLGYELASVAPALLIFMAAKIAYEVALFRQKYQMVKSTDPAYLHAKKTLKKILGDFVDLRHWMVNRLPKFAALATFPQVYCRWVFFCEKTFGKDQAAQLKFAVGFTYFFTSITILISLMENGHKFTQDHIDGLLNSDIGRRIVPRALRQNNHQD</sequence>
<comment type="caution">
    <text evidence="2">The sequence shown here is derived from an EMBL/GenBank/DDBJ whole genome shotgun (WGS) entry which is preliminary data.</text>
</comment>
<dbReference type="EMBL" id="JAUSVF010000001">
    <property type="protein sequence ID" value="MDQ0318636.1"/>
    <property type="molecule type" value="Genomic_DNA"/>
</dbReference>
<keyword evidence="1" id="KW-1133">Transmembrane helix</keyword>
<keyword evidence="3" id="KW-1185">Reference proteome</keyword>
<feature type="transmembrane region" description="Helical" evidence="1">
    <location>
        <begin position="348"/>
        <end position="368"/>
    </location>
</feature>
<dbReference type="Proteomes" id="UP001230207">
    <property type="component" value="Unassembled WGS sequence"/>
</dbReference>
<protein>
    <submittedName>
        <fullName evidence="2">Uncharacterized protein</fullName>
    </submittedName>
</protein>
<evidence type="ECO:0000313" key="2">
    <source>
        <dbReference type="EMBL" id="MDQ0318636.1"/>
    </source>
</evidence>
<keyword evidence="1" id="KW-0812">Transmembrane</keyword>
<evidence type="ECO:0000313" key="3">
    <source>
        <dbReference type="Proteomes" id="UP001230207"/>
    </source>
</evidence>